<feature type="transmembrane region" description="Helical" evidence="2">
    <location>
        <begin position="477"/>
        <end position="497"/>
    </location>
</feature>
<gene>
    <name evidence="3" type="ORF">H6P81_019624</name>
</gene>
<feature type="transmembrane region" description="Helical" evidence="2">
    <location>
        <begin position="396"/>
        <end position="419"/>
    </location>
</feature>
<feature type="compositionally biased region" description="Polar residues" evidence="1">
    <location>
        <begin position="590"/>
        <end position="602"/>
    </location>
</feature>
<evidence type="ECO:0000256" key="1">
    <source>
        <dbReference type="SAM" id="MobiDB-lite"/>
    </source>
</evidence>
<dbReference type="GO" id="GO:0005783">
    <property type="term" value="C:endoplasmic reticulum"/>
    <property type="evidence" value="ECO:0007669"/>
    <property type="project" value="TreeGrafter"/>
</dbReference>
<dbReference type="EMBL" id="JAINDJ010000008">
    <property type="protein sequence ID" value="KAG9439459.1"/>
    <property type="molecule type" value="Genomic_DNA"/>
</dbReference>
<protein>
    <recommendedName>
        <fullName evidence="5">Membralin</fullName>
    </recommendedName>
</protein>
<reference evidence="3 4" key="1">
    <citation type="submission" date="2021-07" db="EMBL/GenBank/DDBJ databases">
        <title>The Aristolochia fimbriata genome: insights into angiosperm evolution, floral development and chemical biosynthesis.</title>
        <authorList>
            <person name="Jiao Y."/>
        </authorList>
    </citation>
    <scope>NUCLEOTIDE SEQUENCE [LARGE SCALE GENOMIC DNA]</scope>
    <source>
        <strain evidence="3">IBCAS-2021</strain>
        <tissue evidence="3">Leaf</tissue>
    </source>
</reference>
<dbReference type="GO" id="GO:0034976">
    <property type="term" value="P:response to endoplasmic reticulum stress"/>
    <property type="evidence" value="ECO:0007669"/>
    <property type="project" value="TreeGrafter"/>
</dbReference>
<feature type="compositionally biased region" description="Polar residues" evidence="1">
    <location>
        <begin position="642"/>
        <end position="663"/>
    </location>
</feature>
<feature type="region of interest" description="Disordered" evidence="1">
    <location>
        <begin position="148"/>
        <end position="167"/>
    </location>
</feature>
<evidence type="ECO:0000313" key="4">
    <source>
        <dbReference type="Proteomes" id="UP000825729"/>
    </source>
</evidence>
<feature type="transmembrane region" description="Helical" evidence="2">
    <location>
        <begin position="32"/>
        <end position="52"/>
    </location>
</feature>
<dbReference type="PANTHER" id="PTHR21650">
    <property type="entry name" value="MEMBRALIN/KINETOCHORE PROTEIN NUF2"/>
    <property type="match status" value="1"/>
</dbReference>
<feature type="transmembrane region" description="Helical" evidence="2">
    <location>
        <begin position="425"/>
        <end position="442"/>
    </location>
</feature>
<evidence type="ECO:0000256" key="2">
    <source>
        <dbReference type="SAM" id="Phobius"/>
    </source>
</evidence>
<dbReference type="Pfam" id="PF09746">
    <property type="entry name" value="Membralin"/>
    <property type="match status" value="1"/>
</dbReference>
<proteinExistence type="predicted"/>
<feature type="transmembrane region" description="Helical" evidence="2">
    <location>
        <begin position="454"/>
        <end position="471"/>
    </location>
</feature>
<keyword evidence="2" id="KW-0812">Transmembrane</keyword>
<sequence>MDPEQTFLRVHARLSGMLLRVLTPKFRTAMEYIHLVIALALFGSLVVMHMNFVQQPGCSSELSGVELTNADLIHIKITTGGLWLQNRFDSDFENDPQQKSSSGSLKVLDLEGDGLPFLGAKYWLNWIVSGSRRSKLYKSGKNDRELAVSSDDDSVESKQIMDGSESRGDTEISQVSLSLNVKGAFRAAVARFYRKCQKLFFSLGRKARQISLSFKDLGNTAGSDLHLEGSRSFIVQWLENRSKAFEPSYLYTVEKGYFWLSEDAKSQHNVRTININISAQNSCFGNRWQQLLINSLIGYDTILMNSLLSFPGQGYLYNFQTREIHDLSYAYEPADGSKGFEAYLVTKCGVLIMSLFVFFTTTMSVSFTLRETQSRMLKFTVQLQHHARHRLPTFQLVFVHVIESLVFVPIMIGTLFFLFEFYDDQLLAFMVLVLVWLCELFTLISVRTPLSIQFFPRFFLLYFLVFHIYFFSYPYGFSYLAFATTAAFMYHLILYFWNHFEVPALERLMWNRQQPGIHITSSILTSTLHIARVNMRNAIPANNAPGTGPAAVSNLAGEQPDPIVDGPGSSSPQEPLVTDNPVTTGRPLQFSPSDSPQSDISTNSNSLNPFSSLLLGILGGTPESHISFFSMFRDMRDPPQVYNESSQQVNRSMNQNSWWRRTS</sequence>
<evidence type="ECO:0000313" key="3">
    <source>
        <dbReference type="EMBL" id="KAG9439459.1"/>
    </source>
</evidence>
<dbReference type="InterPro" id="IPR019144">
    <property type="entry name" value="Membralin"/>
</dbReference>
<comment type="caution">
    <text evidence="3">The sequence shown here is derived from an EMBL/GenBank/DDBJ whole genome shotgun (WGS) entry which is preliminary data.</text>
</comment>
<evidence type="ECO:0008006" key="5">
    <source>
        <dbReference type="Google" id="ProtNLM"/>
    </source>
</evidence>
<keyword evidence="2" id="KW-0472">Membrane</keyword>
<name>A0AAV7DSG4_ARIFI</name>
<feature type="region of interest" description="Disordered" evidence="1">
    <location>
        <begin position="549"/>
        <end position="604"/>
    </location>
</feature>
<dbReference type="PANTHER" id="PTHR21650:SF4">
    <property type="entry name" value="MEMBRALIN"/>
    <property type="match status" value="1"/>
</dbReference>
<keyword evidence="4" id="KW-1185">Reference proteome</keyword>
<dbReference type="AlphaFoldDB" id="A0AAV7DSG4"/>
<feature type="region of interest" description="Disordered" evidence="1">
    <location>
        <begin position="640"/>
        <end position="663"/>
    </location>
</feature>
<keyword evidence="2" id="KW-1133">Transmembrane helix</keyword>
<dbReference type="Proteomes" id="UP000825729">
    <property type="component" value="Unassembled WGS sequence"/>
</dbReference>
<feature type="transmembrane region" description="Helical" evidence="2">
    <location>
        <begin position="350"/>
        <end position="369"/>
    </location>
</feature>
<accession>A0AAV7DSG4</accession>
<organism evidence="3 4">
    <name type="scientific">Aristolochia fimbriata</name>
    <name type="common">White veined hardy Dutchman's pipe vine</name>
    <dbReference type="NCBI Taxonomy" id="158543"/>
    <lineage>
        <taxon>Eukaryota</taxon>
        <taxon>Viridiplantae</taxon>
        <taxon>Streptophyta</taxon>
        <taxon>Embryophyta</taxon>
        <taxon>Tracheophyta</taxon>
        <taxon>Spermatophyta</taxon>
        <taxon>Magnoliopsida</taxon>
        <taxon>Magnoliidae</taxon>
        <taxon>Piperales</taxon>
        <taxon>Aristolochiaceae</taxon>
        <taxon>Aristolochia</taxon>
    </lineage>
</organism>
<dbReference type="GO" id="GO:1904294">
    <property type="term" value="P:positive regulation of ERAD pathway"/>
    <property type="evidence" value="ECO:0007669"/>
    <property type="project" value="TreeGrafter"/>
</dbReference>